<dbReference type="Pfam" id="PF00563">
    <property type="entry name" value="EAL"/>
    <property type="match status" value="1"/>
</dbReference>
<evidence type="ECO:0000313" key="3">
    <source>
        <dbReference type="Proteomes" id="UP000219068"/>
    </source>
</evidence>
<name>A0A285RBG3_9PROT</name>
<dbReference type="Proteomes" id="UP000219068">
    <property type="component" value="Unassembled WGS sequence"/>
</dbReference>
<dbReference type="Gene3D" id="3.20.20.450">
    <property type="entry name" value="EAL domain"/>
    <property type="match status" value="1"/>
</dbReference>
<protein>
    <submittedName>
        <fullName evidence="2">EAL domain-containing protein</fullName>
    </submittedName>
</protein>
<gene>
    <name evidence="2" type="ORF">SAMN05428964_101404</name>
</gene>
<organism evidence="2 3">
    <name type="scientific">Thalassospira xiamenensis</name>
    <dbReference type="NCBI Taxonomy" id="220697"/>
    <lineage>
        <taxon>Bacteria</taxon>
        <taxon>Pseudomonadati</taxon>
        <taxon>Pseudomonadota</taxon>
        <taxon>Alphaproteobacteria</taxon>
        <taxon>Rhodospirillales</taxon>
        <taxon>Thalassospiraceae</taxon>
        <taxon>Thalassospira</taxon>
    </lineage>
</organism>
<dbReference type="AlphaFoldDB" id="A0A285RBG3"/>
<accession>A0A285RBG3</accession>
<reference evidence="2 3" key="1">
    <citation type="submission" date="2017-08" db="EMBL/GenBank/DDBJ databases">
        <authorList>
            <person name="de Groot N.N."/>
        </authorList>
    </citation>
    <scope>NUCLEOTIDE SEQUENCE [LARGE SCALE GENOMIC DNA]</scope>
    <source>
        <strain evidence="2 3">USBA 78</strain>
    </source>
</reference>
<dbReference type="InterPro" id="IPR001633">
    <property type="entry name" value="EAL_dom"/>
</dbReference>
<dbReference type="InterPro" id="IPR035919">
    <property type="entry name" value="EAL_sf"/>
</dbReference>
<dbReference type="SUPFAM" id="SSF141868">
    <property type="entry name" value="EAL domain-like"/>
    <property type="match status" value="1"/>
</dbReference>
<evidence type="ECO:0000313" key="2">
    <source>
        <dbReference type="EMBL" id="SOB91453.1"/>
    </source>
</evidence>
<sequence>MHMTASSTKSELSLARFVESLRKYAANGKRPIVGLLDIPVSLRLEPQDYQDISRDAFHHLPEKTQEYRLENGMVVFIRLVKAFGDVDTFITSVNETLKDVISRQGLGDLPVKLWHELRWPEDRNTLYNLLDLPEENHFANESLQRFDMAEMLRVAVTEEAVFDSCRRQAILQFHDSRREILGHELYCSLDYLRQHHLASFLLEGPGEVEILSRVLDEKVMDITKGLAPQMLPDTLHLNMMVQTIFSDRFAEFLGSEDSRFAENLSIEISLENAIADWWEFEDACKLLHSAGVRVGLDRITLPSLEFLSPRKINVDFIKVIWDQNIIGSKRAEATDRLREFASVFADRNLILTRCDSRTALRMGRSLGVDAFQGSYIDALLGKYLNKECKSRGTTSDRKCAVCQWAPRELRKNGCDFHFKAGKILAEI</sequence>
<feature type="domain" description="EAL" evidence="1">
    <location>
        <begin position="216"/>
        <end position="376"/>
    </location>
</feature>
<dbReference type="EMBL" id="OBMM01000001">
    <property type="protein sequence ID" value="SOB91453.1"/>
    <property type="molecule type" value="Genomic_DNA"/>
</dbReference>
<proteinExistence type="predicted"/>
<evidence type="ECO:0000259" key="1">
    <source>
        <dbReference type="Pfam" id="PF00563"/>
    </source>
</evidence>